<sequence>MPTSSTSATARPATASSSLSFVTCVDTSSTSRSPKK</sequence>
<evidence type="ECO:0000256" key="1">
    <source>
        <dbReference type="SAM" id="MobiDB-lite"/>
    </source>
</evidence>
<dbReference type="EMBL" id="CACRZD030000012">
    <property type="protein sequence ID" value="CAA6669304.1"/>
    <property type="molecule type" value="Genomic_DNA"/>
</dbReference>
<accession>A0A7I8JGN5</accession>
<protein>
    <submittedName>
        <fullName evidence="2">Uncharacterized protein</fullName>
    </submittedName>
</protein>
<dbReference type="Proteomes" id="UP001189122">
    <property type="component" value="Unassembled WGS sequence"/>
</dbReference>
<feature type="compositionally biased region" description="Low complexity" evidence="1">
    <location>
        <begin position="1"/>
        <end position="20"/>
    </location>
</feature>
<keyword evidence="3" id="KW-1185">Reference proteome</keyword>
<feature type="compositionally biased region" description="Polar residues" evidence="1">
    <location>
        <begin position="25"/>
        <end position="36"/>
    </location>
</feature>
<gene>
    <name evidence="2" type="ORF">SI7747_12015699</name>
</gene>
<proteinExistence type="predicted"/>
<organism evidence="2">
    <name type="scientific">Spirodela intermedia</name>
    <name type="common">Intermediate duckweed</name>
    <dbReference type="NCBI Taxonomy" id="51605"/>
    <lineage>
        <taxon>Eukaryota</taxon>
        <taxon>Viridiplantae</taxon>
        <taxon>Streptophyta</taxon>
        <taxon>Embryophyta</taxon>
        <taxon>Tracheophyta</taxon>
        <taxon>Spermatophyta</taxon>
        <taxon>Magnoliopsida</taxon>
        <taxon>Liliopsida</taxon>
        <taxon>Araceae</taxon>
        <taxon>Lemnoideae</taxon>
        <taxon>Spirodela</taxon>
    </lineage>
</organism>
<evidence type="ECO:0000313" key="3">
    <source>
        <dbReference type="Proteomes" id="UP001189122"/>
    </source>
</evidence>
<dbReference type="AlphaFoldDB" id="A0A7I8JGN5"/>
<feature type="region of interest" description="Disordered" evidence="1">
    <location>
        <begin position="1"/>
        <end position="36"/>
    </location>
</feature>
<dbReference type="EMBL" id="LR743599">
    <property type="protein sequence ID" value="CAA2630061.1"/>
    <property type="molecule type" value="Genomic_DNA"/>
</dbReference>
<evidence type="ECO:0000313" key="2">
    <source>
        <dbReference type="EMBL" id="CAA2630061.1"/>
    </source>
</evidence>
<reference evidence="2 3" key="1">
    <citation type="submission" date="2019-12" db="EMBL/GenBank/DDBJ databases">
        <authorList>
            <person name="Scholz U."/>
            <person name="Mascher M."/>
            <person name="Fiebig A."/>
        </authorList>
    </citation>
    <scope>NUCLEOTIDE SEQUENCE</scope>
</reference>
<name>A0A7I8JGN5_SPIIN</name>